<comment type="caution">
    <text evidence="14">The sequence shown here is derived from an EMBL/GenBank/DDBJ whole genome shotgun (WGS) entry which is preliminary data.</text>
</comment>
<dbReference type="HAMAP" id="MF_01480">
    <property type="entry name" value="Cas9"/>
    <property type="match status" value="1"/>
</dbReference>
<dbReference type="EMBL" id="VVZB01000004">
    <property type="protein sequence ID" value="KAA5383219.1"/>
    <property type="molecule type" value="Genomic_DNA"/>
</dbReference>
<dbReference type="NCBIfam" id="TIGR01865">
    <property type="entry name" value="cas_Csn1"/>
    <property type="match status" value="1"/>
</dbReference>
<dbReference type="Gene3D" id="1.10.30.50">
    <property type="match status" value="1"/>
</dbReference>
<comment type="subunit">
    <text evidence="11 12">Monomer. Binds crRNA and tracrRNA.</text>
</comment>
<dbReference type="GO" id="GO:0043571">
    <property type="term" value="P:maintenance of CRISPR repeat elements"/>
    <property type="evidence" value="ECO:0007669"/>
    <property type="project" value="UniProtKB-UniRule"/>
</dbReference>
<proteinExistence type="inferred from homology"/>
<comment type="domain">
    <text evidence="12">Has 2 endonuclease domains. The discontinuous RuvC-like domain cleaves the target DNA noncomplementary to crRNA while the HNH nuclease domain cleaves the target DNA complementary to crRNA.</text>
</comment>
<dbReference type="Pfam" id="PF18541">
    <property type="entry name" value="RuvC_III"/>
    <property type="match status" value="1"/>
</dbReference>
<dbReference type="Proteomes" id="UP000347681">
    <property type="component" value="Unassembled WGS sequence"/>
</dbReference>
<keyword evidence="8 12" id="KW-0051">Antiviral defense</keyword>
<keyword evidence="7 12" id="KW-0694">RNA-binding</keyword>
<keyword evidence="9 12" id="KW-0238">DNA-binding</keyword>
<dbReference type="GO" id="GO:0003677">
    <property type="term" value="F:DNA binding"/>
    <property type="evidence" value="ECO:0007669"/>
    <property type="project" value="UniProtKB-UniRule"/>
</dbReference>
<feature type="domain" description="HNH Cas9-type" evidence="13">
    <location>
        <begin position="783"/>
        <end position="951"/>
    </location>
</feature>
<feature type="binding site" evidence="12">
    <location>
        <position position="734"/>
    </location>
    <ligand>
        <name>Mg(2+)</name>
        <dbReference type="ChEBI" id="CHEBI:18420"/>
        <label>1</label>
    </ligand>
</feature>
<accession>A0A1Y4PQ68</accession>
<dbReference type="EMBL" id="JAWDEV010000007">
    <property type="protein sequence ID" value="MDU0269872.1"/>
    <property type="molecule type" value="Genomic_DNA"/>
</dbReference>
<feature type="binding site" evidence="12">
    <location>
        <position position="1054"/>
    </location>
    <ligand>
        <name>Mg(2+)</name>
        <dbReference type="ChEBI" id="CHEBI:18420"/>
        <label>2</label>
    </ligand>
</feature>
<keyword evidence="3 12" id="KW-0479">Metal-binding</keyword>
<dbReference type="EC" id="3.1.-.-" evidence="12"/>
<organism evidence="14 16">
    <name type="scientific">Phocaeicola dorei</name>
    <dbReference type="NCBI Taxonomy" id="357276"/>
    <lineage>
        <taxon>Bacteria</taxon>
        <taxon>Pseudomonadati</taxon>
        <taxon>Bacteroidota</taxon>
        <taxon>Bacteroidia</taxon>
        <taxon>Bacteroidales</taxon>
        <taxon>Bacteroidaceae</taxon>
        <taxon>Phocaeicola</taxon>
    </lineage>
</organism>
<dbReference type="RefSeq" id="WP_032934011.1">
    <property type="nucleotide sequence ID" value="NZ_BAABYF010000001.1"/>
</dbReference>
<evidence type="ECO:0000313" key="14">
    <source>
        <dbReference type="EMBL" id="KAA5383219.1"/>
    </source>
</evidence>
<evidence type="ECO:0000256" key="10">
    <source>
        <dbReference type="ARBA" id="ARBA00023211"/>
    </source>
</evidence>
<feature type="active site" description="For RuvC-like nuclease domain" evidence="12">
    <location>
        <position position="8"/>
    </location>
</feature>
<dbReference type="GO" id="GO:0016787">
    <property type="term" value="F:hydrolase activity"/>
    <property type="evidence" value="ECO:0007669"/>
    <property type="project" value="UniProtKB-KW"/>
</dbReference>
<comment type="similarity">
    <text evidence="12">Belongs to the CRISPR-associated Cas9 family.</text>
</comment>
<evidence type="ECO:0000256" key="4">
    <source>
        <dbReference type="ARBA" id="ARBA00022759"/>
    </source>
</evidence>
<sequence length="1504" mass="175923">MKNIVGLDLGTNSIGWAVVNGSVNDDGSEQLVKIQASGSRIIPMDAAMIGDFNKGNSISQTAERTRLRGVRRLSERYLLRRERLHRILDILGFLPFHFAQDLDRHGKIVKGKEPKLAWRKNEAGQFEFIFQDSFKEMLEDFKLNYPNLITDDKKVPYDWTIYYLRKKGLTSKISKEELAWILLNFNQKRGYYQLRGEEEEENKDKLVEFYALKVVAVEDSGEKKGKDIWYNVHLENGWVYRRTSNMSLDWVGKTKEFIVTTDLEKDGTPKKDKEGNVKRSFRAPKEDDWSLVKKKTEADIDQTHKTVGAYIYDTLLGNPSQKIRGRLVRTIERKYYKEELKLILEKQKEFHLELQDRALYAACIEELYPINEAHRNNVGNRDFTYLFLEDILFYQRPLKSKKSLIDNCPYEENQGLDKETGEIKSFPVKCIAKSHPLFQEFRLWQFIINLRIYRKDLAQDVDVTNELLKTEEDYVALFDWLNGKKEIDQKAFLKYPVFGLKKEIENYRWNYVQDKPYPCNETRSLMLARLEKCDISIEFLTKENEEALWHILYSVEDKNEIVKALQKFADKHDLNASFVDVFQKFPPFKKEYGSYSAKAIKKLLPLMRMGKYWSENSIDKGTRERIDKIITGEYDEKIENRVREKAIHLADVSDFKGLPLWLVCYIVYGRHSEAKEIIQWKSPADIDSYLRSFKQHSLRNPIVEQIIIETLRVVRDIWKQVGNIDEIHVELGREMKNPADKRKKMTQQMSENENTNLRIKYLLTEFLNPEYEVENVRPYSPSQQDILRIYEEGVLNSVSDLPEEISDILKKFTETDLKKRPSRSEVLRYKLWLEQKYRSPYTGEVIPLGKLFTPAYEIEHVIPQSCYFDDSFSNKVICEAEVNKLKSNLLGHEFIVKHHGEIVELPFGKKVRIFTVDEYEQFVKDNYSRTRSKMKKLLMDDIPEEFVTRQLNDSRYISKVVKSLLSNIVREKGEEEAISKNVIPCTGGVTDRLKKDWGINEVWNKIILPRFQRLNELTGTNKFTTKNVGIQEIPTMPLELQKGFNKKRIDHRHHAMDAIIIACANRNIINYLNNESATAKAELSRYDLQKMLCDKAKTDNNGNYKWVIRKPWASFTQDTYLALENIIVSFKQNLRVINKATNRFLHYNEEGKKIFVKQGKGDNWAIRKSMHKDTVFGEVNLRRIKTVALNEAMKNPQSIVVKDFKRKLLELWNLGFDAKRIKKYFEDNRETWSDINLSKIEVYYFSKDTKDRFFATRKPLDTSFDRKKIENNITDTGIQKILLRHLELKDNNPDIAFSPDGIDEMNRNIIQLNNGKYHQPIIKIRWYEQADKFAVGQTGNKSSKFVEAAKGTNLFFAVYESNILDKKTNTIIKKRNYATIPLNVAIERQKQGLPVAPEDENGNDPIFVLSPNDLVYLPTDDELANGIIAQPLDRGRIYKMVSSSGEQCFFIKHIVANVLVDKFEFSPLNKMERALTGEMIKMICIPIKVDRLGNVLESSSSYKK</sequence>
<evidence type="ECO:0000256" key="11">
    <source>
        <dbReference type="ARBA" id="ARBA00046380"/>
    </source>
</evidence>
<evidence type="ECO:0000256" key="5">
    <source>
        <dbReference type="ARBA" id="ARBA00022801"/>
    </source>
</evidence>
<keyword evidence="5 12" id="KW-0378">Hydrolase</keyword>
<evidence type="ECO:0000313" key="15">
    <source>
        <dbReference type="EMBL" id="MDU0269872.1"/>
    </source>
</evidence>
<dbReference type="InterPro" id="IPR033114">
    <property type="entry name" value="HNH_CAS9"/>
</dbReference>
<evidence type="ECO:0000256" key="8">
    <source>
        <dbReference type="ARBA" id="ARBA00023118"/>
    </source>
</evidence>
<evidence type="ECO:0000256" key="12">
    <source>
        <dbReference type="HAMAP-Rule" id="MF_01480"/>
    </source>
</evidence>
<evidence type="ECO:0000256" key="6">
    <source>
        <dbReference type="ARBA" id="ARBA00022842"/>
    </source>
</evidence>
<keyword evidence="6 12" id="KW-0460">Magnesium</keyword>
<dbReference type="PROSITE" id="PS51749">
    <property type="entry name" value="HNH_CAS9"/>
    <property type="match status" value="1"/>
</dbReference>
<gene>
    <name evidence="12" type="primary">cas9</name>
    <name evidence="14" type="ORF">F2Y61_10305</name>
    <name evidence="15" type="ORF">RVH45_08140</name>
</gene>
<feature type="active site" description="Proton acceptor for HNH nuclease domain" evidence="12">
    <location>
        <position position="860"/>
    </location>
</feature>
<evidence type="ECO:0000256" key="9">
    <source>
        <dbReference type="ARBA" id="ARBA00023125"/>
    </source>
</evidence>
<name>A0A1Y4PQ68_9BACT</name>
<feature type="binding site" evidence="12">
    <location>
        <position position="734"/>
    </location>
    <ligand>
        <name>Mg(2+)</name>
        <dbReference type="ChEBI" id="CHEBI:18420"/>
        <label>2</label>
    </ligand>
</feature>
<dbReference type="InterPro" id="IPR036397">
    <property type="entry name" value="RNaseH_sf"/>
</dbReference>
<dbReference type="GO" id="GO:0046872">
    <property type="term" value="F:metal ion binding"/>
    <property type="evidence" value="ECO:0007669"/>
    <property type="project" value="UniProtKB-UniRule"/>
</dbReference>
<evidence type="ECO:0000256" key="3">
    <source>
        <dbReference type="ARBA" id="ARBA00022723"/>
    </source>
</evidence>
<evidence type="ECO:0000256" key="2">
    <source>
        <dbReference type="ARBA" id="ARBA00022722"/>
    </source>
</evidence>
<dbReference type="InterPro" id="IPR028629">
    <property type="entry name" value="Cas9"/>
</dbReference>
<evidence type="ECO:0000256" key="7">
    <source>
        <dbReference type="ARBA" id="ARBA00022884"/>
    </source>
</evidence>
<keyword evidence="10" id="KW-0464">Manganese</keyword>
<dbReference type="Proteomes" id="UP001181086">
    <property type="component" value="Unassembled WGS sequence"/>
</dbReference>
<reference evidence="15" key="2">
    <citation type="submission" date="2023-10" db="EMBL/GenBank/DDBJ databases">
        <title>Genome of Potential pathogenic bacteria in Crohn's disease.</title>
        <authorList>
            <person name="Rodriguez-Palacios A."/>
        </authorList>
    </citation>
    <scope>NUCLEOTIDE SEQUENCE</scope>
    <source>
        <strain evidence="15">CavFT-hAR62</strain>
    </source>
</reference>
<reference evidence="14 16" key="1">
    <citation type="journal article" date="2019" name="Nat. Med.">
        <title>A library of human gut bacterial isolates paired with longitudinal multiomics data enables mechanistic microbiome research.</title>
        <authorList>
            <person name="Poyet M."/>
            <person name="Groussin M."/>
            <person name="Gibbons S.M."/>
            <person name="Avila-Pacheco J."/>
            <person name="Jiang X."/>
            <person name="Kearney S.M."/>
            <person name="Perrotta A.R."/>
            <person name="Berdy B."/>
            <person name="Zhao S."/>
            <person name="Lieberman T.D."/>
            <person name="Swanson P.K."/>
            <person name="Smith M."/>
            <person name="Roesemann S."/>
            <person name="Alexander J.E."/>
            <person name="Rich S.A."/>
            <person name="Livny J."/>
            <person name="Vlamakis H."/>
            <person name="Clish C."/>
            <person name="Bullock K."/>
            <person name="Deik A."/>
            <person name="Scott J."/>
            <person name="Pierce K.A."/>
            <person name="Xavier R.J."/>
            <person name="Alm E.J."/>
        </authorList>
    </citation>
    <scope>NUCLEOTIDE SEQUENCE [LARGE SCALE GENOMIC DNA]</scope>
    <source>
        <strain evidence="14 16">BIOML-A5</strain>
    </source>
</reference>
<dbReference type="InterPro" id="IPR003615">
    <property type="entry name" value="HNH_nuc"/>
</dbReference>
<dbReference type="InterPro" id="IPR041383">
    <property type="entry name" value="RuvC_III"/>
</dbReference>
<comment type="cofactor">
    <cofactor evidence="1 12">
        <name>Mg(2+)</name>
        <dbReference type="ChEBI" id="CHEBI:18420"/>
    </cofactor>
</comment>
<dbReference type="Pfam" id="PF13395">
    <property type="entry name" value="HNH_4"/>
    <property type="match status" value="1"/>
</dbReference>
<feature type="binding site" evidence="12">
    <location>
        <position position="8"/>
    </location>
    <ligand>
        <name>Mg(2+)</name>
        <dbReference type="ChEBI" id="CHEBI:18420"/>
        <label>2</label>
    </ligand>
</feature>
<dbReference type="GO" id="GO:0051607">
    <property type="term" value="P:defense response to virus"/>
    <property type="evidence" value="ECO:0007669"/>
    <property type="project" value="UniProtKB-UniRule"/>
</dbReference>
<keyword evidence="2 12" id="KW-0540">Nuclease</keyword>
<protein>
    <recommendedName>
        <fullName evidence="12">CRISPR-associated endonuclease Cas9</fullName>
        <ecNumber evidence="12">3.1.-.-</ecNumber>
    </recommendedName>
</protein>
<evidence type="ECO:0000313" key="16">
    <source>
        <dbReference type="Proteomes" id="UP000347681"/>
    </source>
</evidence>
<dbReference type="GO" id="GO:0003723">
    <property type="term" value="F:RNA binding"/>
    <property type="evidence" value="ECO:0007669"/>
    <property type="project" value="UniProtKB-UniRule"/>
</dbReference>
<dbReference type="GO" id="GO:0004519">
    <property type="term" value="F:endonuclease activity"/>
    <property type="evidence" value="ECO:0007669"/>
    <property type="project" value="UniProtKB-UniRule"/>
</dbReference>
<feature type="binding site" evidence="12">
    <location>
        <position position="730"/>
    </location>
    <ligand>
        <name>Mg(2+)</name>
        <dbReference type="ChEBI" id="CHEBI:18420"/>
        <label>1</label>
    </ligand>
</feature>
<evidence type="ECO:0000256" key="1">
    <source>
        <dbReference type="ARBA" id="ARBA00001946"/>
    </source>
</evidence>
<comment type="function">
    <text evidence="12">CRISPR (clustered regularly interspaced short palindromic repeat) is an adaptive immune system that provides protection against mobile genetic elements (viruses, transposable elements and conjugative plasmids). CRISPR clusters contain spacers, sequences complementary to antecedent mobile elements, and target invading nucleic acids. CRISPR clusters are transcribed and processed into CRISPR RNA (crRNA). In type II CRISPR systems correct processing of pre-crRNA requires a trans-encoded small RNA (tracrRNA), endogenous ribonuclease 3 (rnc) and this protein. The tracrRNA serves as a guide for ribonuclease 3-aided processing of pre-crRNA. Subsequently Cas9/crRNA/tracrRNA endonucleolytically cleaves linear or circular dsDNA target complementary to the spacer; Cas9 is inactive in the absence of the 2 guide RNAs (gRNA). Cas9 recognizes the protospacer adjacent motif (PAM) in the CRISPR repeat sequences to help distinguish self versus nonself, as targets within the bacterial CRISPR locus do not have PAMs. PAM recognition is also required for catalytic activity.</text>
</comment>
<keyword evidence="4 12" id="KW-0255">Endonuclease</keyword>
<evidence type="ECO:0000259" key="13">
    <source>
        <dbReference type="PROSITE" id="PS51749"/>
    </source>
</evidence>
<dbReference type="Gene3D" id="3.30.420.10">
    <property type="entry name" value="Ribonuclease H-like superfamily/Ribonuclease H"/>
    <property type="match status" value="3"/>
</dbReference>
<feature type="binding site" evidence="12">
    <location>
        <position position="8"/>
    </location>
    <ligand>
        <name>Mg(2+)</name>
        <dbReference type="ChEBI" id="CHEBI:18420"/>
        <label>1</label>
    </ligand>
</feature>